<feature type="domain" description="C2H2-type" evidence="7">
    <location>
        <begin position="226"/>
        <end position="250"/>
    </location>
</feature>
<dbReference type="Proteomes" id="UP000093561">
    <property type="component" value="Unassembled WGS sequence"/>
</dbReference>
<evidence type="ECO:0000256" key="2">
    <source>
        <dbReference type="ARBA" id="ARBA00022737"/>
    </source>
</evidence>
<reference evidence="8" key="1">
    <citation type="submission" date="2015-03" db="EMBL/GenBank/DDBJ databases">
        <title>Wuchereria bancrofti Genome Sequencing Papua New Guinea Strain.</title>
        <authorList>
            <person name="Small S.T."/>
            <person name="Serre D."/>
            <person name="Zimmerman P.A."/>
        </authorList>
    </citation>
    <scope>NUCLEOTIDE SEQUENCE [LARGE SCALE GENOMIC DNA]</scope>
    <source>
        <strain evidence="8">pt0022</strain>
    </source>
</reference>
<dbReference type="PANTHER" id="PTHR23226:SF397">
    <property type="entry name" value="C2H2-TYPE DOMAIN-CONTAINING PROTEIN"/>
    <property type="match status" value="1"/>
</dbReference>
<feature type="domain" description="C2H2-type" evidence="7">
    <location>
        <begin position="136"/>
        <end position="165"/>
    </location>
</feature>
<keyword evidence="3 5" id="KW-0863">Zinc-finger</keyword>
<keyword evidence="4" id="KW-0862">Zinc</keyword>
<dbReference type="PANTHER" id="PTHR23226">
    <property type="entry name" value="ZINC FINGER AND SCAN DOMAIN-CONTAINING"/>
    <property type="match status" value="1"/>
</dbReference>
<name>A0AAF5RUX2_WUCBA</name>
<keyword evidence="1" id="KW-0479">Metal-binding</keyword>
<feature type="domain" description="C2H2-type" evidence="7">
    <location>
        <begin position="331"/>
        <end position="358"/>
    </location>
</feature>
<protein>
    <recommendedName>
        <fullName evidence="7">C2H2-type domain-containing protein</fullName>
    </recommendedName>
</protein>
<evidence type="ECO:0000313" key="8">
    <source>
        <dbReference type="Proteomes" id="UP000093561"/>
    </source>
</evidence>
<dbReference type="Gene3D" id="3.30.160.60">
    <property type="entry name" value="Classic Zinc Finger"/>
    <property type="match status" value="3"/>
</dbReference>
<keyword evidence="2" id="KW-0677">Repeat</keyword>
<proteinExistence type="predicted"/>
<evidence type="ECO:0000259" key="7">
    <source>
        <dbReference type="PROSITE" id="PS50157"/>
    </source>
</evidence>
<sequence>MIQTIWFSFLFCIVSAENGTVFLPDLDPGNIPSSNLYFSDSFNILDKIDLEPILGLNTNISESFSQLFENEDLSTEEFGIETDSVTAENSELCVLQSPSITDEKNYECPHVGCTMKTKSRMEYIAHRKTHPKPFIYECKVPGCGLTFNHPSSFCSHQETHGPKPKCGNCGNIFNSKYKLNVHRKRCTKDPHVGNYYECPYVGCTMKTKSCKEYIAHRKTHPKPFIYECKVPGCGRTFNHASSFYRHQEAHGPNVQCGNCGKIFNCKNNLRSHKKLCTNVPHSFSDDESYECPSVGCTMKTKNYNEYRTHMKTHPKLFIYECKESEYIGSKLQCGNCGKFFNNTNTMQTHKKHCTGAHR</sequence>
<evidence type="ECO:0000256" key="5">
    <source>
        <dbReference type="PROSITE-ProRule" id="PRU00042"/>
    </source>
</evidence>
<evidence type="ECO:0000256" key="4">
    <source>
        <dbReference type="ARBA" id="ARBA00022833"/>
    </source>
</evidence>
<dbReference type="WBParaSite" id="mrna-Wban_04236">
    <property type="protein sequence ID" value="mrna-Wban_04236"/>
    <property type="gene ID" value="Wban_04236"/>
</dbReference>
<keyword evidence="6" id="KW-0732">Signal</keyword>
<dbReference type="InterPro" id="IPR036236">
    <property type="entry name" value="Znf_C2H2_sf"/>
</dbReference>
<feature type="domain" description="C2H2-type" evidence="7">
    <location>
        <begin position="164"/>
        <end position="196"/>
    </location>
</feature>
<feature type="domain" description="C2H2-type" evidence="7">
    <location>
        <begin position="254"/>
        <end position="286"/>
    </location>
</feature>
<evidence type="ECO:0000256" key="3">
    <source>
        <dbReference type="ARBA" id="ARBA00022771"/>
    </source>
</evidence>
<feature type="signal peptide" evidence="6">
    <location>
        <begin position="1"/>
        <end position="16"/>
    </location>
</feature>
<dbReference type="SMART" id="SM00355">
    <property type="entry name" value="ZnF_C2H2"/>
    <property type="match status" value="8"/>
</dbReference>
<organism evidence="8 9">
    <name type="scientific">Wuchereria bancrofti</name>
    <dbReference type="NCBI Taxonomy" id="6293"/>
    <lineage>
        <taxon>Eukaryota</taxon>
        <taxon>Metazoa</taxon>
        <taxon>Ecdysozoa</taxon>
        <taxon>Nematoda</taxon>
        <taxon>Chromadorea</taxon>
        <taxon>Rhabditida</taxon>
        <taxon>Spirurina</taxon>
        <taxon>Spiruromorpha</taxon>
        <taxon>Filarioidea</taxon>
        <taxon>Onchocercidae</taxon>
        <taxon>Wuchereria</taxon>
    </lineage>
</organism>
<dbReference type="PROSITE" id="PS00028">
    <property type="entry name" value="ZINC_FINGER_C2H2_1"/>
    <property type="match status" value="2"/>
</dbReference>
<reference evidence="8" key="2">
    <citation type="journal article" date="2016" name="Mol. Ecol.">
        <title>Population genomics of the filarial nematode parasite Wuchereria bancrofti from mosquitoes.</title>
        <authorList>
            <person name="Small S.T."/>
            <person name="Reimer L.J."/>
            <person name="Tisch D.J."/>
            <person name="King C.L."/>
            <person name="Christensen B.M."/>
            <person name="Siba P.M."/>
            <person name="Kazura J.W."/>
            <person name="Serre D."/>
            <person name="Zimmerman P.A."/>
        </authorList>
    </citation>
    <scope>NUCLEOTIDE SEQUENCE</scope>
    <source>
        <strain evidence="8">pt0022</strain>
    </source>
</reference>
<accession>A0AAF5RUX2</accession>
<dbReference type="GO" id="GO:0008270">
    <property type="term" value="F:zinc ion binding"/>
    <property type="evidence" value="ECO:0007669"/>
    <property type="project" value="UniProtKB-KW"/>
</dbReference>
<dbReference type="AlphaFoldDB" id="A0AAF5RUX2"/>
<dbReference type="Pfam" id="PF00096">
    <property type="entry name" value="zf-C2H2"/>
    <property type="match status" value="2"/>
</dbReference>
<reference evidence="9" key="3">
    <citation type="submission" date="2024-02" db="UniProtKB">
        <authorList>
            <consortium name="WormBaseParasite"/>
        </authorList>
    </citation>
    <scope>IDENTIFICATION</scope>
    <source>
        <strain evidence="9">pt0022</strain>
    </source>
</reference>
<dbReference type="InterPro" id="IPR013087">
    <property type="entry name" value="Znf_C2H2_type"/>
</dbReference>
<dbReference type="PROSITE" id="PS50157">
    <property type="entry name" value="ZINC_FINGER_C2H2_2"/>
    <property type="match status" value="5"/>
</dbReference>
<feature type="chain" id="PRO_5041905735" description="C2H2-type domain-containing protein" evidence="6">
    <location>
        <begin position="17"/>
        <end position="358"/>
    </location>
</feature>
<evidence type="ECO:0000313" key="9">
    <source>
        <dbReference type="WBParaSite" id="mrna-Wban_04236"/>
    </source>
</evidence>
<evidence type="ECO:0000256" key="1">
    <source>
        <dbReference type="ARBA" id="ARBA00022723"/>
    </source>
</evidence>
<dbReference type="GO" id="GO:0000978">
    <property type="term" value="F:RNA polymerase II cis-regulatory region sequence-specific DNA binding"/>
    <property type="evidence" value="ECO:0007669"/>
    <property type="project" value="TreeGrafter"/>
</dbReference>
<dbReference type="GO" id="GO:0000981">
    <property type="term" value="F:DNA-binding transcription factor activity, RNA polymerase II-specific"/>
    <property type="evidence" value="ECO:0007669"/>
    <property type="project" value="TreeGrafter"/>
</dbReference>
<evidence type="ECO:0000256" key="6">
    <source>
        <dbReference type="SAM" id="SignalP"/>
    </source>
</evidence>
<dbReference type="SUPFAM" id="SSF57667">
    <property type="entry name" value="beta-beta-alpha zinc fingers"/>
    <property type="match status" value="2"/>
</dbReference>